<dbReference type="Proteomes" id="UP000607435">
    <property type="component" value="Unassembled WGS sequence"/>
</dbReference>
<feature type="transmembrane region" description="Helical" evidence="6">
    <location>
        <begin position="95"/>
        <end position="114"/>
    </location>
</feature>
<feature type="transmembrane region" description="Helical" evidence="6">
    <location>
        <begin position="399"/>
        <end position="422"/>
    </location>
</feature>
<evidence type="ECO:0000256" key="2">
    <source>
        <dbReference type="ARBA" id="ARBA00022475"/>
    </source>
</evidence>
<keyword evidence="3 6" id="KW-0812">Transmembrane</keyword>
<protein>
    <submittedName>
        <fullName evidence="7">Sugar transporter</fullName>
    </submittedName>
</protein>
<reference evidence="7 8" key="1">
    <citation type="submission" date="2020-08" db="EMBL/GenBank/DDBJ databases">
        <title>Winogradskyella ouciana sp. nov., isolated from the hadal seawater of the Mariana Trench.</title>
        <authorList>
            <person name="He X."/>
        </authorList>
    </citation>
    <scope>NUCLEOTIDE SEQUENCE [LARGE SCALE GENOMIC DNA]</scope>
    <source>
        <strain evidence="7 8">KCTC 22026</strain>
    </source>
</reference>
<feature type="transmembrane region" description="Helical" evidence="6">
    <location>
        <begin position="275"/>
        <end position="294"/>
    </location>
</feature>
<keyword evidence="7" id="KW-0762">Sugar transport</keyword>
<keyword evidence="2" id="KW-1003">Cell membrane</keyword>
<feature type="transmembrane region" description="Helical" evidence="6">
    <location>
        <begin position="126"/>
        <end position="148"/>
    </location>
</feature>
<evidence type="ECO:0000313" key="8">
    <source>
        <dbReference type="Proteomes" id="UP000607435"/>
    </source>
</evidence>
<evidence type="ECO:0000256" key="4">
    <source>
        <dbReference type="ARBA" id="ARBA00022989"/>
    </source>
</evidence>
<gene>
    <name evidence="7" type="ORF">H6H04_07550</name>
</gene>
<name>A0ABR6Y1W4_9FLAO</name>
<dbReference type="RefSeq" id="WP_186845359.1">
    <property type="nucleotide sequence ID" value="NZ_JACOME010000002.1"/>
</dbReference>
<feature type="transmembrane region" description="Helical" evidence="6">
    <location>
        <begin position="345"/>
        <end position="363"/>
    </location>
</feature>
<dbReference type="EMBL" id="JACOME010000002">
    <property type="protein sequence ID" value="MBC3846228.1"/>
    <property type="molecule type" value="Genomic_DNA"/>
</dbReference>
<feature type="transmembrane region" description="Helical" evidence="6">
    <location>
        <begin position="314"/>
        <end position="336"/>
    </location>
</feature>
<comment type="caution">
    <text evidence="7">The sequence shown here is derived from an EMBL/GenBank/DDBJ whole genome shotgun (WGS) entry which is preliminary data.</text>
</comment>
<feature type="transmembrane region" description="Helical" evidence="6">
    <location>
        <begin position="434"/>
        <end position="451"/>
    </location>
</feature>
<keyword evidence="7" id="KW-0813">Transport</keyword>
<organism evidence="7 8">
    <name type="scientific">Winogradskyella echinorum</name>
    <dbReference type="NCBI Taxonomy" id="538189"/>
    <lineage>
        <taxon>Bacteria</taxon>
        <taxon>Pseudomonadati</taxon>
        <taxon>Bacteroidota</taxon>
        <taxon>Flavobacteriia</taxon>
        <taxon>Flavobacteriales</taxon>
        <taxon>Flavobacteriaceae</taxon>
        <taxon>Winogradskyella</taxon>
    </lineage>
</organism>
<proteinExistence type="predicted"/>
<keyword evidence="4 6" id="KW-1133">Transmembrane helix</keyword>
<feature type="transmembrane region" description="Helical" evidence="6">
    <location>
        <begin position="53"/>
        <end position="74"/>
    </location>
</feature>
<evidence type="ECO:0000313" key="7">
    <source>
        <dbReference type="EMBL" id="MBC3846228.1"/>
    </source>
</evidence>
<dbReference type="PANTHER" id="PTHR30250">
    <property type="entry name" value="PST FAMILY PREDICTED COLANIC ACID TRANSPORTER"/>
    <property type="match status" value="1"/>
</dbReference>
<sequence length="510" mass="59108">MSRVSHAIKNMKFSMFFYVIFLVLQFVSRKLFLDNLGDEFMGLSGTLRSFLSFLNLAELGIGAAVGFSLYKPIFNKDHGRINELISLFGHLYKKIGLFILVGGLIISAFFPIIFDTLQAPLSIVYYTFYTFLFGMCLNFFFNFHIILLQADQKDYVITSNSQSINLVKILIQCIVVYYYQSIYGWITLELLYYIVNSFILRKKVKQIYPWLHLNQKTTNSILKTNPEIIKKVKQISFHKLGAFVTGGTDKILIFSFISVESVAFFANYEMLFSRLLQFVNTAFAGTAAGIGNLVAENNKENTHKVFWEMMALRFYIGGVSVIVLYFVTEPFILVWLGEKYILSKYVLLLFLLNMFIMQIRIPVDHFKDAYGLYQDVWAPVVQSVINLTASMILLQYFDLAGILMGTTIAFSIVILMWRPYYLYKHGFKSSIWDYWKGFLLLILSFILPYYICYELHKYIDLGEVNLLNLVLYSIKILILVVIIYTPIIYFTSVGFRNVTKRLLGLIKLKK</sequence>
<evidence type="ECO:0000256" key="5">
    <source>
        <dbReference type="ARBA" id="ARBA00023136"/>
    </source>
</evidence>
<evidence type="ECO:0000256" key="1">
    <source>
        <dbReference type="ARBA" id="ARBA00004651"/>
    </source>
</evidence>
<dbReference type="PANTHER" id="PTHR30250:SF26">
    <property type="entry name" value="PSMA PROTEIN"/>
    <property type="match status" value="1"/>
</dbReference>
<accession>A0ABR6Y1W4</accession>
<dbReference type="InterPro" id="IPR050833">
    <property type="entry name" value="Poly_Biosynth_Transport"/>
</dbReference>
<comment type="subcellular location">
    <subcellularLocation>
        <location evidence="1">Cell membrane</location>
        <topology evidence="1">Multi-pass membrane protein</topology>
    </subcellularLocation>
</comment>
<evidence type="ECO:0000256" key="3">
    <source>
        <dbReference type="ARBA" id="ARBA00022692"/>
    </source>
</evidence>
<evidence type="ECO:0000256" key="6">
    <source>
        <dbReference type="SAM" id="Phobius"/>
    </source>
</evidence>
<keyword evidence="5 6" id="KW-0472">Membrane</keyword>
<feature type="transmembrane region" description="Helical" evidence="6">
    <location>
        <begin position="169"/>
        <end position="195"/>
    </location>
</feature>
<feature type="transmembrane region" description="Helical" evidence="6">
    <location>
        <begin position="251"/>
        <end position="268"/>
    </location>
</feature>
<keyword evidence="8" id="KW-1185">Reference proteome</keyword>
<feature type="transmembrane region" description="Helical" evidence="6">
    <location>
        <begin position="471"/>
        <end position="491"/>
    </location>
</feature>